<evidence type="ECO:0000313" key="2">
    <source>
        <dbReference type="EMBL" id="PXF41634.1"/>
    </source>
</evidence>
<accession>A0A2V3IHR2</accession>
<dbReference type="Proteomes" id="UP000247409">
    <property type="component" value="Unassembled WGS sequence"/>
</dbReference>
<proteinExistence type="predicted"/>
<evidence type="ECO:0000256" key="1">
    <source>
        <dbReference type="SAM" id="MobiDB-lite"/>
    </source>
</evidence>
<protein>
    <submittedName>
        <fullName evidence="2">Uncharacterized protein</fullName>
    </submittedName>
</protein>
<gene>
    <name evidence="2" type="ORF">BWQ96_08645</name>
</gene>
<feature type="compositionally biased region" description="Basic and acidic residues" evidence="1">
    <location>
        <begin position="81"/>
        <end position="100"/>
    </location>
</feature>
<dbReference type="EMBL" id="NBIV01000205">
    <property type="protein sequence ID" value="PXF41634.1"/>
    <property type="molecule type" value="Genomic_DNA"/>
</dbReference>
<feature type="region of interest" description="Disordered" evidence="1">
    <location>
        <begin position="80"/>
        <end position="115"/>
    </location>
</feature>
<keyword evidence="3" id="KW-1185">Reference proteome</keyword>
<name>A0A2V3IHR2_9FLOR</name>
<sequence length="161" mass="16970">MLSVPSGAPPRADAAAYPSSSLMASDVVRVESASITDLAITINDSDLERAVCDVPSGDVPSEHVPASDLVLVDDVSALSAHSDRPQSARRLRSVDQRAEEAQGSQPDALLARGSVDHSRPPSVMMHILHYESLEVKASVDHKAVVLHSLRNGRASSADSSL</sequence>
<organism evidence="2 3">
    <name type="scientific">Gracilariopsis chorda</name>
    <dbReference type="NCBI Taxonomy" id="448386"/>
    <lineage>
        <taxon>Eukaryota</taxon>
        <taxon>Rhodophyta</taxon>
        <taxon>Florideophyceae</taxon>
        <taxon>Rhodymeniophycidae</taxon>
        <taxon>Gracilariales</taxon>
        <taxon>Gracilariaceae</taxon>
        <taxon>Gracilariopsis</taxon>
    </lineage>
</organism>
<reference evidence="2 3" key="1">
    <citation type="journal article" date="2018" name="Mol. Biol. Evol.">
        <title>Analysis of the draft genome of the red seaweed Gracilariopsis chorda provides insights into genome size evolution in Rhodophyta.</title>
        <authorList>
            <person name="Lee J."/>
            <person name="Yang E.C."/>
            <person name="Graf L."/>
            <person name="Yang J.H."/>
            <person name="Qiu H."/>
            <person name="Zel Zion U."/>
            <person name="Chan C.X."/>
            <person name="Stephens T.G."/>
            <person name="Weber A.P.M."/>
            <person name="Boo G.H."/>
            <person name="Boo S.M."/>
            <person name="Kim K.M."/>
            <person name="Shin Y."/>
            <person name="Jung M."/>
            <person name="Lee S.J."/>
            <person name="Yim H.S."/>
            <person name="Lee J.H."/>
            <person name="Bhattacharya D."/>
            <person name="Yoon H.S."/>
        </authorList>
    </citation>
    <scope>NUCLEOTIDE SEQUENCE [LARGE SCALE GENOMIC DNA]</scope>
    <source>
        <strain evidence="2 3">SKKU-2015</strain>
        <tissue evidence="2">Whole body</tissue>
    </source>
</reference>
<comment type="caution">
    <text evidence="2">The sequence shown here is derived from an EMBL/GenBank/DDBJ whole genome shotgun (WGS) entry which is preliminary data.</text>
</comment>
<dbReference type="AlphaFoldDB" id="A0A2V3IHR2"/>
<evidence type="ECO:0000313" key="3">
    <source>
        <dbReference type="Proteomes" id="UP000247409"/>
    </source>
</evidence>